<protein>
    <submittedName>
        <fullName evidence="2">L10-interacting MYB domain-containing protein</fullName>
    </submittedName>
</protein>
<organism evidence="2 3">
    <name type="scientific">Vitis vinifera</name>
    <name type="common">Grape</name>
    <dbReference type="NCBI Taxonomy" id="29760"/>
    <lineage>
        <taxon>Eukaryota</taxon>
        <taxon>Viridiplantae</taxon>
        <taxon>Streptophyta</taxon>
        <taxon>Embryophyta</taxon>
        <taxon>Tracheophyta</taxon>
        <taxon>Spermatophyta</taxon>
        <taxon>Magnoliopsida</taxon>
        <taxon>eudicotyledons</taxon>
        <taxon>Gunneridae</taxon>
        <taxon>Pentapetalae</taxon>
        <taxon>rosids</taxon>
        <taxon>Vitales</taxon>
        <taxon>Vitaceae</taxon>
        <taxon>Viteae</taxon>
        <taxon>Vitis</taxon>
    </lineage>
</organism>
<evidence type="ECO:0000259" key="1">
    <source>
        <dbReference type="Pfam" id="PF12776"/>
    </source>
</evidence>
<dbReference type="PANTHER" id="PTHR47584:SF17">
    <property type="entry name" value="MYB_SANT-LIKE DNA-BINDING DOMAIN PROTEIN"/>
    <property type="match status" value="1"/>
</dbReference>
<sequence>MAQHVEITRANWSDPTQRKHFIDLCLHEANSGFRSGGTLKPSSWPRIIKELEKLVGKRFNQKQLKNAWDYMKKQYLTWSRLITMMGDGYNSVTKTFDLPTERWEEYLQKYPEAKQFRYRPLANAEELEALFGGVLAIGPKNGSSEGMDNTSSTHSTSMPCEIPISLEEDDNLQRKLHWEQTADDEVRVPHRKKKRKLDQIEAKVNSITYAWENLEGPSVQECMKILRQLFTFENPLYFVAANAFCKKKEYRELWMDMESDQERIGWIWSLRK</sequence>
<dbReference type="InterPro" id="IPR024752">
    <property type="entry name" value="Myb/SANT-like_dom"/>
</dbReference>
<reference evidence="2 3" key="1">
    <citation type="journal article" date="2018" name="PLoS Genet.">
        <title>Population sequencing reveals clonal diversity and ancestral inbreeding in the grapevine cultivar Chardonnay.</title>
        <authorList>
            <person name="Roach M.J."/>
            <person name="Johnson D.L."/>
            <person name="Bohlmann J."/>
            <person name="van Vuuren H.J."/>
            <person name="Jones S.J."/>
            <person name="Pretorius I.S."/>
            <person name="Schmidt S.A."/>
            <person name="Borneman A.R."/>
        </authorList>
    </citation>
    <scope>NUCLEOTIDE SEQUENCE [LARGE SCALE GENOMIC DNA]</scope>
    <source>
        <strain evidence="3">cv. Chardonnay</strain>
        <tissue evidence="2">Leaf</tissue>
    </source>
</reference>
<accession>A0A438KLI1</accession>
<dbReference type="EMBL" id="QGNW01000004">
    <property type="protein sequence ID" value="RVX22066.1"/>
    <property type="molecule type" value="Genomic_DNA"/>
</dbReference>
<dbReference type="InterPro" id="IPR045026">
    <property type="entry name" value="LIMYB"/>
</dbReference>
<gene>
    <name evidence="2" type="primary">LIMYB_30</name>
    <name evidence="2" type="ORF">CK203_001522</name>
</gene>
<evidence type="ECO:0000313" key="3">
    <source>
        <dbReference type="Proteomes" id="UP000288805"/>
    </source>
</evidence>
<dbReference type="Pfam" id="PF12776">
    <property type="entry name" value="Myb_DNA-bind_3"/>
    <property type="match status" value="1"/>
</dbReference>
<dbReference type="PANTHER" id="PTHR47584">
    <property type="match status" value="1"/>
</dbReference>
<feature type="domain" description="Myb/SANT-like" evidence="1">
    <location>
        <begin position="12"/>
        <end position="106"/>
    </location>
</feature>
<evidence type="ECO:0000313" key="2">
    <source>
        <dbReference type="EMBL" id="RVX22066.1"/>
    </source>
</evidence>
<dbReference type="Proteomes" id="UP000288805">
    <property type="component" value="Unassembled WGS sequence"/>
</dbReference>
<name>A0A438KLI1_VITVI</name>
<proteinExistence type="predicted"/>
<dbReference type="AlphaFoldDB" id="A0A438KLI1"/>
<comment type="caution">
    <text evidence="2">The sequence shown here is derived from an EMBL/GenBank/DDBJ whole genome shotgun (WGS) entry which is preliminary data.</text>
</comment>